<dbReference type="AlphaFoldDB" id="A0A343TNV1"/>
<name>A0A343TNV1_9EURY</name>
<dbReference type="EMBL" id="CP025066">
    <property type="protein sequence ID" value="AUX10773.1"/>
    <property type="molecule type" value="Genomic_DNA"/>
</dbReference>
<accession>A0A343TNV1</accession>
<reference evidence="4" key="1">
    <citation type="submission" date="2017-11" db="EMBL/GenBank/DDBJ databases">
        <title>Phenotypic and genomic properties of facultatively anaerobic sulfur-reducing natronoarchaea from hypersaline soda lakes.</title>
        <authorList>
            <person name="Sorokin D.Y."/>
            <person name="Kublanov I.V."/>
            <person name="Roman P."/>
            <person name="Sinninghe Damste J.S."/>
            <person name="Golyshin P.N."/>
            <person name="Rojo D."/>
            <person name="Ciordia S."/>
            <person name="Mena M.D.C."/>
            <person name="Ferrer M."/>
            <person name="Messina E."/>
            <person name="Smedile F."/>
            <person name="La Spada G."/>
            <person name="La Cono V."/>
            <person name="Yakimov M.M."/>
        </authorList>
    </citation>
    <scope>NUCLEOTIDE SEQUENCE [LARGE SCALE GENOMIC DNA]</scope>
    <source>
        <strain evidence="4">AArc-Sl</strain>
    </source>
</reference>
<dbReference type="Gene3D" id="3.40.50.620">
    <property type="entry name" value="HUPs"/>
    <property type="match status" value="1"/>
</dbReference>
<proteinExistence type="inferred from homology"/>
<evidence type="ECO:0000259" key="2">
    <source>
        <dbReference type="Pfam" id="PF00582"/>
    </source>
</evidence>
<dbReference type="InterPro" id="IPR014729">
    <property type="entry name" value="Rossmann-like_a/b/a_fold"/>
</dbReference>
<dbReference type="KEGG" id="hdf:AArcSl_3166"/>
<evidence type="ECO:0000313" key="4">
    <source>
        <dbReference type="Proteomes" id="UP000263012"/>
    </source>
</evidence>
<dbReference type="Proteomes" id="UP000263012">
    <property type="component" value="Chromosome"/>
</dbReference>
<evidence type="ECO:0000256" key="1">
    <source>
        <dbReference type="ARBA" id="ARBA00008791"/>
    </source>
</evidence>
<dbReference type="PRINTS" id="PR01438">
    <property type="entry name" value="UNVRSLSTRESS"/>
</dbReference>
<dbReference type="InterPro" id="IPR006016">
    <property type="entry name" value="UspA"/>
</dbReference>
<protein>
    <submittedName>
        <fullName evidence="3">Universal stress protein UspA</fullName>
    </submittedName>
</protein>
<keyword evidence="4" id="KW-1185">Reference proteome</keyword>
<dbReference type="SUPFAM" id="SSF52402">
    <property type="entry name" value="Adenine nucleotide alpha hydrolases-like"/>
    <property type="match status" value="1"/>
</dbReference>
<dbReference type="OrthoDB" id="105697at2157"/>
<feature type="domain" description="UspA" evidence="2">
    <location>
        <begin position="1"/>
        <end position="148"/>
    </location>
</feature>
<dbReference type="PANTHER" id="PTHR46268">
    <property type="entry name" value="STRESS RESPONSE PROTEIN NHAX"/>
    <property type="match status" value="1"/>
</dbReference>
<dbReference type="RefSeq" id="WP_119821382.1">
    <property type="nucleotide sequence ID" value="NZ_CP025066.1"/>
</dbReference>
<dbReference type="Pfam" id="PF00582">
    <property type="entry name" value="Usp"/>
    <property type="match status" value="1"/>
</dbReference>
<gene>
    <name evidence="3" type="primary">uspA34</name>
    <name evidence="3" type="ORF">AArcSl_3166</name>
</gene>
<evidence type="ECO:0000313" key="3">
    <source>
        <dbReference type="EMBL" id="AUX10773.1"/>
    </source>
</evidence>
<organism evidence="3 4">
    <name type="scientific">Halalkaliarchaeum desulfuricum</name>
    <dbReference type="NCBI Taxonomy" id="2055893"/>
    <lineage>
        <taxon>Archaea</taxon>
        <taxon>Methanobacteriati</taxon>
        <taxon>Methanobacteriota</taxon>
        <taxon>Stenosarchaea group</taxon>
        <taxon>Halobacteria</taxon>
        <taxon>Halobacteriales</taxon>
        <taxon>Haloferacaceae</taxon>
        <taxon>Halalkaliarchaeum</taxon>
    </lineage>
</organism>
<sequence length="148" mass="16573">MTDNILVPMDGSPLSVEALRHALTTFPDASITVLHVVDLFEPGYGTAPEFESSYEPLMGTDEWYERADEVTEQLFREVDSVAADYDREVETTSEIGDPKRIIVDYTEEEDVDHVVLGAHGRTEKERSLFGSVTEVVARRVSVPVTLIR</sequence>
<dbReference type="InterPro" id="IPR006015">
    <property type="entry name" value="Universal_stress_UspA"/>
</dbReference>
<dbReference type="PANTHER" id="PTHR46268:SF24">
    <property type="entry name" value="UNIVERSAL STRESS PROTEIN"/>
    <property type="match status" value="1"/>
</dbReference>
<dbReference type="GeneID" id="37879531"/>
<dbReference type="CDD" id="cd00293">
    <property type="entry name" value="USP-like"/>
    <property type="match status" value="1"/>
</dbReference>
<comment type="similarity">
    <text evidence="1">Belongs to the universal stress protein A family.</text>
</comment>